<evidence type="ECO:0000256" key="5">
    <source>
        <dbReference type="ARBA" id="ARBA00012483"/>
    </source>
</evidence>
<dbReference type="PATRIC" id="fig|317.175.peg.2363"/>
<evidence type="ECO:0000256" key="7">
    <source>
        <dbReference type="ARBA" id="ARBA00022614"/>
    </source>
</evidence>
<dbReference type="Pfam" id="PF20178">
    <property type="entry name" value="ToxA_N"/>
    <property type="match status" value="1"/>
</dbReference>
<reference evidence="16 17" key="1">
    <citation type="submission" date="2014-07" db="EMBL/GenBank/DDBJ databases">
        <title>Draft Genome Sequences of Environmental Pseudomonas syringae strains.</title>
        <authorList>
            <person name="Baltrus D.A."/>
            <person name="Berge O."/>
            <person name="Morris C."/>
        </authorList>
    </citation>
    <scope>NUCLEOTIDE SEQUENCE [LARGE SCALE GENOMIC DNA]</scope>
    <source>
        <strain evidence="16 17">GAW0119</strain>
    </source>
</reference>
<dbReference type="SUPFAM" id="SSF52058">
    <property type="entry name" value="L domain-like"/>
    <property type="match status" value="1"/>
</dbReference>
<feature type="domain" description="NEL" evidence="15">
    <location>
        <begin position="1246"/>
        <end position="1535"/>
    </location>
</feature>
<keyword evidence="12" id="KW-0843">Virulence</keyword>
<evidence type="ECO:0000259" key="15">
    <source>
        <dbReference type="PROSITE" id="PS52053"/>
    </source>
</evidence>
<proteinExistence type="inferred from homology"/>
<keyword evidence="17" id="KW-1185">Reference proteome</keyword>
<sequence length="1535" mass="171577">MSQPAARIHHSFIKTSVPSWYVYTTAELRERLHRDMLRSHHLRSQMRQALSGLQDLTTFARPLLANALEQHFGFGLDVDRDHFRHVTFADSLLPLPSKLVERSFTVQSLLQAALQNFHEEEVDAVTADSVIFHGTPNLATLAAKTSYPHPLKIAPAKFMALCRKLDLGGRYQAHIKAVLEPVARAVPSKGLNAAQIKNLLSQQMRNALQVDAHLALMRGPEVLSGGAYDSILAATEHWAARKSVWPVDIQYLKLLGFTLRDVLVFQPRGLSGCVVYVPGDPTAPLKEYDSLDQFMQLLRSKLRDVGYQQYFAGFVAQRRRAEFISKLRDCLTPRRTRPVPGDTGLIPRQWVVSEVDPNADLKLEVEQIPYSLLEYFHFQRMLRIKDDARALAVPTGDEDRASRQKRLAHYLELGMNAVNLAALYVPVLGEVMMVVAGSQLLVDTFEGIEAWAHHDMDEALKHLASVAENLAMLAAFAAAGKAALPAETPAIKDSAFVGKMIPVKLADGQTRLWSPDLTPFTADVLLPTGMKPSAEGVFNYEGTDYIGIEGRFYRVELDTALNKWRLKAPRGKRFTPQLNHNGAGAWRHDGENPLHWDLQTSFRRLGYSVAGLSQKAAEEVMAVTGTDQTLLTTLHLENQVPPAALTDAIERFELNQRVLQMRDGQPQVLFERLNQRREASSDPLVQLIKRDFPGMTSAAARELLLEASTEQRTTMQTMQTVPLGIAGRARGYLQEVRINQALEGFFLETRSDNADTLKLALHGLEQLPGWPKDLRIELHDGAFGEPLLDGVGERSATQRRILVKQGSRYAVCDQSGKVLVTQDNFYAAAEAAMPEGVMSTSGLADATALRQRLASDATSQRKRVAKILGLEEITPGFRGPARLADRRFGYEMSGRGAGAFLPDLPPSSDELIAMLTVLYPEAPSLEVHVQNLMFRGWSIPQILEATRARLQSWEVLHSALEGWVHPIGPGPAISSERFAVRRSVADALGRAWRFSDSMSPMHSSNLLFEGLDFNGFSDMPDLPQHYAEINYLTLSRVTGGAEDINRLLGRFPRVRRLEILGGGLAQLPEGLAGMQELTHLSLEGMRLTIDQAAFDLFMRIPNLDELDLSGNVIGAFTDIERLRLSTLWLNETGLTQWPAWAETLGLRSLDISDNQIVHLPNHIVENSQNALSQLTIHGYDNPFDHEDLRLFWINDRGYDMAYRLECNFPEDIRDLVVDTTTSDEGSSSDDDSDWHLHNAGHTPYVPPLPVLDIWLVEGRSELNSRLRIAWEQVETAGDAPNLLVLLQRLHEAPDFKRFHEELANDVVRVLDAAAADPVLRAELEIMANDRLFGADQTCEDGARLIFSDIQVAVYARNELQGVPEAQHTEVLFRAIRGLFRLNEVQAIADMEILVREARGIQVDEAEVRMAYRIGLASDLSLPGQPLSMAWSRLASVDRQAILAARRQVLEREAGDEFVNYAVADRRWNERLRTEHQAELTRATASIRAQMDALEENPPTDPDEYDRQGRTLIASLNAAEKALLEQLTSSMRQKWF</sequence>
<keyword evidence="8 14" id="KW-0808">Transferase</keyword>
<gene>
    <name evidence="16" type="ORF">IV01_11370</name>
</gene>
<evidence type="ECO:0000256" key="1">
    <source>
        <dbReference type="ARBA" id="ARBA00000900"/>
    </source>
</evidence>
<evidence type="ECO:0000256" key="3">
    <source>
        <dbReference type="ARBA" id="ARBA00004613"/>
    </source>
</evidence>
<protein>
    <recommendedName>
        <fullName evidence="5">RING-type E3 ubiquitin transferase</fullName>
        <ecNumber evidence="5">2.3.2.27</ecNumber>
    </recommendedName>
</protein>
<dbReference type="EC" id="2.3.2.27" evidence="5"/>
<evidence type="ECO:0000256" key="12">
    <source>
        <dbReference type="ARBA" id="ARBA00023026"/>
    </source>
</evidence>
<evidence type="ECO:0000256" key="14">
    <source>
        <dbReference type="PROSITE-ProRule" id="PRU01398"/>
    </source>
</evidence>
<keyword evidence="7" id="KW-0433">Leucine-rich repeat</keyword>
<comment type="subcellular location">
    <subcellularLocation>
        <location evidence="2">Host cytoplasm</location>
    </subcellularLocation>
    <subcellularLocation>
        <location evidence="3">Secreted</location>
    </subcellularLocation>
</comment>
<evidence type="ECO:0000256" key="4">
    <source>
        <dbReference type="ARBA" id="ARBA00009868"/>
    </source>
</evidence>
<dbReference type="PROSITE" id="PS52053">
    <property type="entry name" value="NEL"/>
    <property type="match status" value="1"/>
</dbReference>
<dbReference type="GO" id="GO:0061630">
    <property type="term" value="F:ubiquitin protein ligase activity"/>
    <property type="evidence" value="ECO:0007669"/>
    <property type="project" value="UniProtKB-EC"/>
</dbReference>
<dbReference type="Proteomes" id="UP000028631">
    <property type="component" value="Unassembled WGS sequence"/>
</dbReference>
<evidence type="ECO:0000256" key="10">
    <source>
        <dbReference type="ARBA" id="ARBA00022786"/>
    </source>
</evidence>
<feature type="active site" description="Glycyl thioester intermediate" evidence="14">
    <location>
        <position position="1338"/>
    </location>
</feature>
<keyword evidence="10 14" id="KW-0833">Ubl conjugation pathway</keyword>
<dbReference type="OrthoDB" id="1467561at2"/>
<comment type="catalytic activity">
    <reaction evidence="1">
        <text>S-ubiquitinyl-[E2 ubiquitin-conjugating enzyme]-L-cysteine + [acceptor protein]-L-lysine = [E2 ubiquitin-conjugating enzyme]-L-cysteine + N(6)-ubiquitinyl-[acceptor protein]-L-lysine.</text>
        <dbReference type="EC" id="2.3.2.27"/>
    </reaction>
</comment>
<dbReference type="InterPro" id="IPR051071">
    <property type="entry name" value="LRR-bact_E3_ubiq_ligases"/>
</dbReference>
<comment type="caution">
    <text evidence="16">The sequence shown here is derived from an EMBL/GenBank/DDBJ whole genome shotgun (WGS) entry which is preliminary data.</text>
</comment>
<comment type="similarity">
    <text evidence="4 14">Belongs to the LRR-containing bacterial E3 ligase family.</text>
</comment>
<comment type="PTM">
    <text evidence="14">Ubiquitinated in the presence of host E1 ubiquitin-activating enzyme, E2 ubiquitin-conjugating enzyme and ubiquitin.</text>
</comment>
<dbReference type="InterPro" id="IPR046673">
    <property type="entry name" value="ToxA_N"/>
</dbReference>
<keyword evidence="6 14" id="KW-0964">Secreted</keyword>
<evidence type="ECO:0000313" key="17">
    <source>
        <dbReference type="Proteomes" id="UP000028631"/>
    </source>
</evidence>
<evidence type="ECO:0000256" key="8">
    <source>
        <dbReference type="ARBA" id="ARBA00022679"/>
    </source>
</evidence>
<dbReference type="GO" id="GO:0005576">
    <property type="term" value="C:extracellular region"/>
    <property type="evidence" value="ECO:0007669"/>
    <property type="project" value="UniProtKB-SubCell"/>
</dbReference>
<dbReference type="PROSITE" id="PS51450">
    <property type="entry name" value="LRR"/>
    <property type="match status" value="2"/>
</dbReference>
<dbReference type="PANTHER" id="PTHR47114">
    <property type="match status" value="1"/>
</dbReference>
<organism evidence="16 17">
    <name type="scientific">Pseudomonas syringae</name>
    <dbReference type="NCBI Taxonomy" id="317"/>
    <lineage>
        <taxon>Bacteria</taxon>
        <taxon>Pseudomonadati</taxon>
        <taxon>Pseudomonadota</taxon>
        <taxon>Gammaproteobacteria</taxon>
        <taxon>Pseudomonadales</taxon>
        <taxon>Pseudomonadaceae</taxon>
        <taxon>Pseudomonas</taxon>
    </lineage>
</organism>
<evidence type="ECO:0000256" key="13">
    <source>
        <dbReference type="ARBA" id="ARBA00023200"/>
    </source>
</evidence>
<dbReference type="PANTHER" id="PTHR47114:SF2">
    <property type="entry name" value="OLIGODENDROCYTE-MYELIN GLYCOPROTEIN"/>
    <property type="match status" value="1"/>
</dbReference>
<dbReference type="GO" id="GO:0016567">
    <property type="term" value="P:protein ubiquitination"/>
    <property type="evidence" value="ECO:0007669"/>
    <property type="project" value="InterPro"/>
</dbReference>
<dbReference type="RefSeq" id="WP_032628316.1">
    <property type="nucleotide sequence ID" value="NZ_JPQU01000032.1"/>
</dbReference>
<evidence type="ECO:0000256" key="2">
    <source>
        <dbReference type="ARBA" id="ARBA00004192"/>
    </source>
</evidence>
<accession>A0A085VK28</accession>
<dbReference type="Gene3D" id="1.20.58.360">
    <property type="entry name" value="Shigella T3SS effector IpaH defines"/>
    <property type="match status" value="1"/>
</dbReference>
<evidence type="ECO:0000256" key="11">
    <source>
        <dbReference type="ARBA" id="ARBA00022843"/>
    </source>
</evidence>
<keyword evidence="11 14" id="KW-0832">Ubl conjugation</keyword>
<evidence type="ECO:0000256" key="9">
    <source>
        <dbReference type="ARBA" id="ARBA00022737"/>
    </source>
</evidence>
<keyword evidence="9" id="KW-0677">Repeat</keyword>
<evidence type="ECO:0000313" key="16">
    <source>
        <dbReference type="EMBL" id="KFE55791.1"/>
    </source>
</evidence>
<keyword evidence="13 14" id="KW-1035">Host cytoplasm</keyword>
<dbReference type="InterPro" id="IPR032675">
    <property type="entry name" value="LRR_dom_sf"/>
</dbReference>
<dbReference type="EMBL" id="JPQU01000032">
    <property type="protein sequence ID" value="KFE55791.1"/>
    <property type="molecule type" value="Genomic_DNA"/>
</dbReference>
<dbReference type="Gene3D" id="3.80.10.10">
    <property type="entry name" value="Ribonuclease Inhibitor"/>
    <property type="match status" value="1"/>
</dbReference>
<dbReference type="InterPro" id="IPR029487">
    <property type="entry name" value="NEL_dom"/>
</dbReference>
<dbReference type="Pfam" id="PF14496">
    <property type="entry name" value="NEL"/>
    <property type="match status" value="1"/>
</dbReference>
<dbReference type="GO" id="GO:0030430">
    <property type="term" value="C:host cell cytoplasm"/>
    <property type="evidence" value="ECO:0007669"/>
    <property type="project" value="UniProtKB-SubCell"/>
</dbReference>
<name>A0A085VK28_PSESX</name>
<dbReference type="InterPro" id="IPR001611">
    <property type="entry name" value="Leu-rich_rpt"/>
</dbReference>
<evidence type="ECO:0000256" key="6">
    <source>
        <dbReference type="ARBA" id="ARBA00022525"/>
    </source>
</evidence>